<feature type="chain" id="PRO_5046810190" description="Twin-arginine translocation signal domain-containing protein" evidence="2">
    <location>
        <begin position="39"/>
        <end position="68"/>
    </location>
</feature>
<evidence type="ECO:0000313" key="4">
    <source>
        <dbReference type="Proteomes" id="UP000653056"/>
    </source>
</evidence>
<dbReference type="NCBIfam" id="TIGR01409">
    <property type="entry name" value="TAT_signal_seq"/>
    <property type="match status" value="1"/>
</dbReference>
<gene>
    <name evidence="3" type="ORF">GCM10007160_02480</name>
</gene>
<dbReference type="InterPro" id="IPR014177">
    <property type="entry name" value="Formate_DH_TAT-contain"/>
</dbReference>
<keyword evidence="4" id="KW-1185">Reference proteome</keyword>
<name>A0ABQ2YB85_9GAMM</name>
<dbReference type="PIRSF" id="PIRSF036704">
    <property type="entry name" value="UCP036704"/>
    <property type="match status" value="1"/>
</dbReference>
<evidence type="ECO:0000256" key="2">
    <source>
        <dbReference type="SAM" id="SignalP"/>
    </source>
</evidence>
<dbReference type="InterPro" id="IPR019546">
    <property type="entry name" value="TAT_signal_bac_arc"/>
</dbReference>
<dbReference type="PROSITE" id="PS51318">
    <property type="entry name" value="TAT"/>
    <property type="match status" value="1"/>
</dbReference>
<keyword evidence="1 2" id="KW-0732">Signal</keyword>
<sequence>MPKKTTNPQRRRFLKTLGVGTAAAGAAAAVGHVSLAQAESTPTKNEGETSRNYRETEHIRAFYATLRD</sequence>
<evidence type="ECO:0000256" key="1">
    <source>
        <dbReference type="ARBA" id="ARBA00022729"/>
    </source>
</evidence>
<feature type="signal peptide" evidence="2">
    <location>
        <begin position="1"/>
        <end position="38"/>
    </location>
</feature>
<accession>A0ABQ2YB85</accession>
<evidence type="ECO:0008006" key="5">
    <source>
        <dbReference type="Google" id="ProtNLM"/>
    </source>
</evidence>
<evidence type="ECO:0000313" key="3">
    <source>
        <dbReference type="EMBL" id="GGX78720.1"/>
    </source>
</evidence>
<organism evidence="3 4">
    <name type="scientific">Litchfieldella qijiaojingensis</name>
    <dbReference type="NCBI Taxonomy" id="980347"/>
    <lineage>
        <taxon>Bacteria</taxon>
        <taxon>Pseudomonadati</taxon>
        <taxon>Pseudomonadota</taxon>
        <taxon>Gammaproteobacteria</taxon>
        <taxon>Oceanospirillales</taxon>
        <taxon>Halomonadaceae</taxon>
        <taxon>Litchfieldella</taxon>
    </lineage>
</organism>
<dbReference type="RefSeq" id="WP_189465214.1">
    <property type="nucleotide sequence ID" value="NZ_BMXS01000001.1"/>
</dbReference>
<dbReference type="Proteomes" id="UP000653056">
    <property type="component" value="Unassembled WGS sequence"/>
</dbReference>
<dbReference type="InterPro" id="IPR006311">
    <property type="entry name" value="TAT_signal"/>
</dbReference>
<dbReference type="NCBIfam" id="TIGR02811">
    <property type="entry name" value="formate_TAT"/>
    <property type="match status" value="1"/>
</dbReference>
<comment type="caution">
    <text evidence="3">The sequence shown here is derived from an EMBL/GenBank/DDBJ whole genome shotgun (WGS) entry which is preliminary data.</text>
</comment>
<dbReference type="EMBL" id="BMXS01000001">
    <property type="protein sequence ID" value="GGX78720.1"/>
    <property type="molecule type" value="Genomic_DNA"/>
</dbReference>
<proteinExistence type="predicted"/>
<protein>
    <recommendedName>
        <fullName evidence="5">Twin-arginine translocation signal domain-containing protein</fullName>
    </recommendedName>
</protein>
<reference evidence="4" key="1">
    <citation type="journal article" date="2019" name="Int. J. Syst. Evol. Microbiol.">
        <title>The Global Catalogue of Microorganisms (GCM) 10K type strain sequencing project: providing services to taxonomists for standard genome sequencing and annotation.</title>
        <authorList>
            <consortium name="The Broad Institute Genomics Platform"/>
            <consortium name="The Broad Institute Genome Sequencing Center for Infectious Disease"/>
            <person name="Wu L."/>
            <person name="Ma J."/>
        </authorList>
    </citation>
    <scope>NUCLEOTIDE SEQUENCE [LARGE SCALE GENOMIC DNA]</scope>
    <source>
        <strain evidence="4">KCTC 22228</strain>
    </source>
</reference>